<evidence type="ECO:0000256" key="1">
    <source>
        <dbReference type="SAM" id="MobiDB-lite"/>
    </source>
</evidence>
<dbReference type="Proteomes" id="UP001189429">
    <property type="component" value="Unassembled WGS sequence"/>
</dbReference>
<feature type="non-terminal residue" evidence="2">
    <location>
        <position position="1"/>
    </location>
</feature>
<feature type="compositionally biased region" description="Low complexity" evidence="1">
    <location>
        <begin position="47"/>
        <end position="65"/>
    </location>
</feature>
<evidence type="ECO:0000313" key="3">
    <source>
        <dbReference type="Proteomes" id="UP001189429"/>
    </source>
</evidence>
<organism evidence="2 3">
    <name type="scientific">Prorocentrum cordatum</name>
    <dbReference type="NCBI Taxonomy" id="2364126"/>
    <lineage>
        <taxon>Eukaryota</taxon>
        <taxon>Sar</taxon>
        <taxon>Alveolata</taxon>
        <taxon>Dinophyceae</taxon>
        <taxon>Prorocentrales</taxon>
        <taxon>Prorocentraceae</taxon>
        <taxon>Prorocentrum</taxon>
    </lineage>
</organism>
<reference evidence="2" key="1">
    <citation type="submission" date="2023-10" db="EMBL/GenBank/DDBJ databases">
        <authorList>
            <person name="Chen Y."/>
            <person name="Shah S."/>
            <person name="Dougan E. K."/>
            <person name="Thang M."/>
            <person name="Chan C."/>
        </authorList>
    </citation>
    <scope>NUCLEOTIDE SEQUENCE [LARGE SCALE GENOMIC DNA]</scope>
</reference>
<feature type="region of interest" description="Disordered" evidence="1">
    <location>
        <begin position="47"/>
        <end position="77"/>
    </location>
</feature>
<protein>
    <recommendedName>
        <fullName evidence="4">DNA-directed DNA polymerase</fullName>
    </recommendedName>
</protein>
<dbReference type="EMBL" id="CAUYUJ010007646">
    <property type="protein sequence ID" value="CAK0821436.1"/>
    <property type="molecule type" value="Genomic_DNA"/>
</dbReference>
<keyword evidence="3" id="KW-1185">Reference proteome</keyword>
<gene>
    <name evidence="2" type="ORF">PCOR1329_LOCUS22764</name>
</gene>
<evidence type="ECO:0000313" key="2">
    <source>
        <dbReference type="EMBL" id="CAK0821436.1"/>
    </source>
</evidence>
<comment type="caution">
    <text evidence="2">The sequence shown here is derived from an EMBL/GenBank/DDBJ whole genome shotgun (WGS) entry which is preliminary data.</text>
</comment>
<evidence type="ECO:0008006" key="4">
    <source>
        <dbReference type="Google" id="ProtNLM"/>
    </source>
</evidence>
<name>A0ABN9RSZ9_9DINO</name>
<proteinExistence type="predicted"/>
<sequence length="526" mass="56178">VQQLRRYIEKARNPTDSDSRLAERGLLVPGEALRGGQPAARLGRLRGPAAGAAADRSEAAGAAPGRTEPAQPAGRPLAPAFSRFSAAAPGSLAGLRILCPVDASAGPRVDVLSAGVQQTILQWITHGRVSHVHLAPPCTRWGVANNTGSKDSAGSRAGLGCADFTVKKLRCDRFEYHSCHYGAPFKKPTAFITNAPALKVIEGRSMCAVPHERLEGEVKVPDGAGKLVWKWKTSLAAAYPPGLCLPLDGGSTLSATSSAAIARSSGVSLSTRWAGRLAGHAALEGGGRPPLGLLMQDGIETQPPPSARQRRASTWRAVAKSVAIALGESGHLEQRSVGQATLRVYQREYGELTAWWKAQQLACDNPEARDKASQIRSPDGCPWEAAVELAHWMDKHRSLVMGSRGGRRCWAAMICPKEGRRPTKSGDFDDTIILGETSEARRSLITELLAVLHRATEPGELVFDGLTLADYERISRQGAQELGMACLQLTPHCLRHGGAPTDGLDDLPIAQIHKRGRWKSLASSIR</sequence>
<feature type="non-terminal residue" evidence="2">
    <location>
        <position position="526"/>
    </location>
</feature>
<accession>A0ABN9RSZ9</accession>